<name>A0A4C1WZW1_EUMVA</name>
<reference evidence="1 2" key="1">
    <citation type="journal article" date="2019" name="Commun. Biol.">
        <title>The bagworm genome reveals a unique fibroin gene that provides high tensile strength.</title>
        <authorList>
            <person name="Kono N."/>
            <person name="Nakamura H."/>
            <person name="Ohtoshi R."/>
            <person name="Tomita M."/>
            <person name="Numata K."/>
            <person name="Arakawa K."/>
        </authorList>
    </citation>
    <scope>NUCLEOTIDE SEQUENCE [LARGE SCALE GENOMIC DNA]</scope>
</reference>
<dbReference type="Proteomes" id="UP000299102">
    <property type="component" value="Unassembled WGS sequence"/>
</dbReference>
<proteinExistence type="predicted"/>
<gene>
    <name evidence="1" type="ORF">EVAR_35863_1</name>
</gene>
<keyword evidence="2" id="KW-1185">Reference proteome</keyword>
<protein>
    <submittedName>
        <fullName evidence="1">Uncharacterized protein</fullName>
    </submittedName>
</protein>
<evidence type="ECO:0000313" key="1">
    <source>
        <dbReference type="EMBL" id="GBP55627.1"/>
    </source>
</evidence>
<dbReference type="AlphaFoldDB" id="A0A4C1WZW1"/>
<dbReference type="EMBL" id="BGZK01000673">
    <property type="protein sequence ID" value="GBP55627.1"/>
    <property type="molecule type" value="Genomic_DNA"/>
</dbReference>
<accession>A0A4C1WZW1</accession>
<comment type="caution">
    <text evidence="1">The sequence shown here is derived from an EMBL/GenBank/DDBJ whole genome shotgun (WGS) entry which is preliminary data.</text>
</comment>
<sequence length="124" mass="14436">MCIDNHFLPEQCKNKPANTDEKQTAAVHLLKLRLPRSIYFASRCSDFKPTVLVLAARMLLTTHQYDDVIGLVLIPDTFRSEVTQPLGQRYAEHPFSISIYLYCYFPITTMKLMKFYPYNILNDL</sequence>
<evidence type="ECO:0000313" key="2">
    <source>
        <dbReference type="Proteomes" id="UP000299102"/>
    </source>
</evidence>
<organism evidence="1 2">
    <name type="scientific">Eumeta variegata</name>
    <name type="common">Bagworm moth</name>
    <name type="synonym">Eumeta japonica</name>
    <dbReference type="NCBI Taxonomy" id="151549"/>
    <lineage>
        <taxon>Eukaryota</taxon>
        <taxon>Metazoa</taxon>
        <taxon>Ecdysozoa</taxon>
        <taxon>Arthropoda</taxon>
        <taxon>Hexapoda</taxon>
        <taxon>Insecta</taxon>
        <taxon>Pterygota</taxon>
        <taxon>Neoptera</taxon>
        <taxon>Endopterygota</taxon>
        <taxon>Lepidoptera</taxon>
        <taxon>Glossata</taxon>
        <taxon>Ditrysia</taxon>
        <taxon>Tineoidea</taxon>
        <taxon>Psychidae</taxon>
        <taxon>Oiketicinae</taxon>
        <taxon>Eumeta</taxon>
    </lineage>
</organism>